<accession>A0A0P0XFE2</accession>
<keyword evidence="3" id="KW-1185">Reference proteome</keyword>
<dbReference type="AlphaFoldDB" id="A0A0P0XFE2"/>
<dbReference type="InParanoid" id="A0A0P0XFE2"/>
<protein>
    <submittedName>
        <fullName evidence="2">Os08g0389550 protein</fullName>
    </submittedName>
</protein>
<reference evidence="2 3" key="2">
    <citation type="journal article" date="2013" name="Plant Cell Physiol.">
        <title>Rice Annotation Project Database (RAP-DB): an integrative and interactive database for rice genomics.</title>
        <authorList>
            <person name="Sakai H."/>
            <person name="Lee S.S."/>
            <person name="Tanaka T."/>
            <person name="Numa H."/>
            <person name="Kim J."/>
            <person name="Kawahara Y."/>
            <person name="Wakimoto H."/>
            <person name="Yang C.C."/>
            <person name="Iwamoto M."/>
            <person name="Abe T."/>
            <person name="Yamada Y."/>
            <person name="Muto A."/>
            <person name="Inokuchi H."/>
            <person name="Ikemura T."/>
            <person name="Matsumoto T."/>
            <person name="Sasaki T."/>
            <person name="Itoh T."/>
        </authorList>
    </citation>
    <scope>NUCLEOTIDE SEQUENCE [LARGE SCALE GENOMIC DNA]</scope>
    <source>
        <strain evidence="3">cv. Nipponbare</strain>
    </source>
</reference>
<dbReference type="PaxDb" id="39947-A0A0P0XFE2"/>
<feature type="compositionally biased region" description="Basic and acidic residues" evidence="1">
    <location>
        <begin position="14"/>
        <end position="23"/>
    </location>
</feature>
<name>A0A0P0XFE2_ORYSJ</name>
<gene>
    <name evidence="2" type="ordered locus">Os08g0389550</name>
    <name evidence="2" type="ORF">OSNPB_080389550</name>
</gene>
<evidence type="ECO:0000313" key="2">
    <source>
        <dbReference type="EMBL" id="BAT05277.1"/>
    </source>
</evidence>
<reference evidence="2 3" key="3">
    <citation type="journal article" date="2013" name="Rice">
        <title>Improvement of the Oryza sativa Nipponbare reference genome using next generation sequence and optical map data.</title>
        <authorList>
            <person name="Kawahara Y."/>
            <person name="de la Bastide M."/>
            <person name="Hamilton J.P."/>
            <person name="Kanamori H."/>
            <person name="McCombie W.R."/>
            <person name="Ouyang S."/>
            <person name="Schwartz D.C."/>
            <person name="Tanaka T."/>
            <person name="Wu J."/>
            <person name="Zhou S."/>
            <person name="Childs K.L."/>
            <person name="Davidson R.M."/>
            <person name="Lin H."/>
            <person name="Quesada-Ocampo L."/>
            <person name="Vaillancourt B."/>
            <person name="Sakai H."/>
            <person name="Lee S.S."/>
            <person name="Kim J."/>
            <person name="Numa H."/>
            <person name="Itoh T."/>
            <person name="Buell C.R."/>
            <person name="Matsumoto T."/>
        </authorList>
    </citation>
    <scope>NUCLEOTIDE SEQUENCE [LARGE SCALE GENOMIC DNA]</scope>
    <source>
        <strain evidence="3">cv. Nipponbare</strain>
    </source>
</reference>
<feature type="region of interest" description="Disordered" evidence="1">
    <location>
        <begin position="1"/>
        <end position="23"/>
    </location>
</feature>
<evidence type="ECO:0000256" key="1">
    <source>
        <dbReference type="SAM" id="MobiDB-lite"/>
    </source>
</evidence>
<sequence length="108" mass="12423">MDQDDALSSTPPEIRIKGHERRDQEHTLHFTQKQNPEHSSKFMFQSNTNPYALEHKLQHISLSPKIKKTKHKSGHRRFHPRILVAGEFPIEGVVLLWSHPTSPSSSPS</sequence>
<reference evidence="3" key="1">
    <citation type="journal article" date="2005" name="Nature">
        <title>The map-based sequence of the rice genome.</title>
        <authorList>
            <consortium name="International rice genome sequencing project (IRGSP)"/>
            <person name="Matsumoto T."/>
            <person name="Wu J."/>
            <person name="Kanamori H."/>
            <person name="Katayose Y."/>
            <person name="Fujisawa M."/>
            <person name="Namiki N."/>
            <person name="Mizuno H."/>
            <person name="Yamamoto K."/>
            <person name="Antonio B.A."/>
            <person name="Baba T."/>
            <person name="Sakata K."/>
            <person name="Nagamura Y."/>
            <person name="Aoki H."/>
            <person name="Arikawa K."/>
            <person name="Arita K."/>
            <person name="Bito T."/>
            <person name="Chiden Y."/>
            <person name="Fujitsuka N."/>
            <person name="Fukunaka R."/>
            <person name="Hamada M."/>
            <person name="Harada C."/>
            <person name="Hayashi A."/>
            <person name="Hijishita S."/>
            <person name="Honda M."/>
            <person name="Hosokawa S."/>
            <person name="Ichikawa Y."/>
            <person name="Idonuma A."/>
            <person name="Iijima M."/>
            <person name="Ikeda M."/>
            <person name="Ikeno M."/>
            <person name="Ito K."/>
            <person name="Ito S."/>
            <person name="Ito T."/>
            <person name="Ito Y."/>
            <person name="Ito Y."/>
            <person name="Iwabuchi A."/>
            <person name="Kamiya K."/>
            <person name="Karasawa W."/>
            <person name="Kurita K."/>
            <person name="Katagiri S."/>
            <person name="Kikuta A."/>
            <person name="Kobayashi H."/>
            <person name="Kobayashi N."/>
            <person name="Machita K."/>
            <person name="Maehara T."/>
            <person name="Masukawa M."/>
            <person name="Mizubayashi T."/>
            <person name="Mukai Y."/>
            <person name="Nagasaki H."/>
            <person name="Nagata Y."/>
            <person name="Naito S."/>
            <person name="Nakashima M."/>
            <person name="Nakama Y."/>
            <person name="Nakamichi Y."/>
            <person name="Nakamura M."/>
            <person name="Meguro A."/>
            <person name="Negishi M."/>
            <person name="Ohta I."/>
            <person name="Ohta T."/>
            <person name="Okamoto M."/>
            <person name="Ono N."/>
            <person name="Saji S."/>
            <person name="Sakaguchi M."/>
            <person name="Sakai K."/>
            <person name="Shibata M."/>
            <person name="Shimokawa T."/>
            <person name="Song J."/>
            <person name="Takazaki Y."/>
            <person name="Terasawa K."/>
            <person name="Tsugane M."/>
            <person name="Tsuji K."/>
            <person name="Ueda S."/>
            <person name="Waki K."/>
            <person name="Yamagata H."/>
            <person name="Yamamoto M."/>
            <person name="Yamamoto S."/>
            <person name="Yamane H."/>
            <person name="Yoshiki S."/>
            <person name="Yoshihara R."/>
            <person name="Yukawa K."/>
            <person name="Zhong H."/>
            <person name="Yano M."/>
            <person name="Yuan Q."/>
            <person name="Ouyang S."/>
            <person name="Liu J."/>
            <person name="Jones K.M."/>
            <person name="Gansberger K."/>
            <person name="Moffat K."/>
            <person name="Hill J."/>
            <person name="Bera J."/>
            <person name="Fadrosh D."/>
            <person name="Jin S."/>
            <person name="Johri S."/>
            <person name="Kim M."/>
            <person name="Overton L."/>
            <person name="Reardon M."/>
            <person name="Tsitrin T."/>
            <person name="Vuong H."/>
            <person name="Weaver B."/>
            <person name="Ciecko A."/>
            <person name="Tallon L."/>
            <person name="Jackson J."/>
            <person name="Pai G."/>
            <person name="Aken S.V."/>
            <person name="Utterback T."/>
            <person name="Reidmuller S."/>
            <person name="Feldblyum T."/>
            <person name="Hsiao J."/>
            <person name="Zismann V."/>
            <person name="Iobst S."/>
            <person name="de Vazeille A.R."/>
            <person name="Buell C.R."/>
            <person name="Ying K."/>
            <person name="Li Y."/>
            <person name="Lu T."/>
            <person name="Huang Y."/>
            <person name="Zhao Q."/>
            <person name="Feng Q."/>
            <person name="Zhang L."/>
            <person name="Zhu J."/>
            <person name="Weng Q."/>
            <person name="Mu J."/>
            <person name="Lu Y."/>
            <person name="Fan D."/>
            <person name="Liu Y."/>
            <person name="Guan J."/>
            <person name="Zhang Y."/>
            <person name="Yu S."/>
            <person name="Liu X."/>
            <person name="Zhang Y."/>
            <person name="Hong G."/>
            <person name="Han B."/>
            <person name="Choisne N."/>
            <person name="Demange N."/>
            <person name="Orjeda G."/>
            <person name="Samain S."/>
            <person name="Cattolico L."/>
            <person name="Pelletier E."/>
            <person name="Couloux A."/>
            <person name="Segurens B."/>
            <person name="Wincker P."/>
            <person name="D'Hont A."/>
            <person name="Scarpelli C."/>
            <person name="Weissenbach J."/>
            <person name="Salanoubat M."/>
            <person name="Quetier F."/>
            <person name="Yu Y."/>
            <person name="Kim H.R."/>
            <person name="Rambo T."/>
            <person name="Currie J."/>
            <person name="Collura K."/>
            <person name="Luo M."/>
            <person name="Yang T."/>
            <person name="Ammiraju J.S.S."/>
            <person name="Engler F."/>
            <person name="Soderlund C."/>
            <person name="Wing R.A."/>
            <person name="Palmer L.E."/>
            <person name="de la Bastide M."/>
            <person name="Spiegel L."/>
            <person name="Nascimento L."/>
            <person name="Zutavern T."/>
            <person name="O'Shaughnessy A."/>
            <person name="Dike S."/>
            <person name="Dedhia N."/>
            <person name="Preston R."/>
            <person name="Balija V."/>
            <person name="McCombie W.R."/>
            <person name="Chow T."/>
            <person name="Chen H."/>
            <person name="Chung M."/>
            <person name="Chen C."/>
            <person name="Shaw J."/>
            <person name="Wu H."/>
            <person name="Hsiao K."/>
            <person name="Chao Y."/>
            <person name="Chu M."/>
            <person name="Cheng C."/>
            <person name="Hour A."/>
            <person name="Lee P."/>
            <person name="Lin S."/>
            <person name="Lin Y."/>
            <person name="Liou J."/>
            <person name="Liu S."/>
            <person name="Hsing Y."/>
            <person name="Raghuvanshi S."/>
            <person name="Mohanty A."/>
            <person name="Bharti A.K."/>
            <person name="Gaur A."/>
            <person name="Gupta V."/>
            <person name="Kumar D."/>
            <person name="Ravi V."/>
            <person name="Vij S."/>
            <person name="Kapur A."/>
            <person name="Khurana P."/>
            <person name="Khurana P."/>
            <person name="Khurana J.P."/>
            <person name="Tyagi A.K."/>
            <person name="Gaikwad K."/>
            <person name="Singh A."/>
            <person name="Dalal V."/>
            <person name="Srivastava S."/>
            <person name="Dixit A."/>
            <person name="Pal A.K."/>
            <person name="Ghazi I.A."/>
            <person name="Yadav M."/>
            <person name="Pandit A."/>
            <person name="Bhargava A."/>
            <person name="Sureshbabu K."/>
            <person name="Batra K."/>
            <person name="Sharma T.R."/>
            <person name="Mohapatra T."/>
            <person name="Singh N.K."/>
            <person name="Messing J."/>
            <person name="Nelson A.B."/>
            <person name="Fuks G."/>
            <person name="Kavchok S."/>
            <person name="Keizer G."/>
            <person name="Linton E."/>
            <person name="Llaca V."/>
            <person name="Song R."/>
            <person name="Tanyolac B."/>
            <person name="Young S."/>
            <person name="Ho-Il K."/>
            <person name="Hahn J.H."/>
            <person name="Sangsakoo G."/>
            <person name="Vanavichit A."/>
            <person name="de Mattos Luiz.A.T."/>
            <person name="Zimmer P.D."/>
            <person name="Malone G."/>
            <person name="Dellagostin O."/>
            <person name="de Oliveira A.C."/>
            <person name="Bevan M."/>
            <person name="Bancroft I."/>
            <person name="Minx P."/>
            <person name="Cordum H."/>
            <person name="Wilson R."/>
            <person name="Cheng Z."/>
            <person name="Jin W."/>
            <person name="Jiang J."/>
            <person name="Leong S.A."/>
            <person name="Iwama H."/>
            <person name="Gojobori T."/>
            <person name="Itoh T."/>
            <person name="Niimura Y."/>
            <person name="Fujii Y."/>
            <person name="Habara T."/>
            <person name="Sakai H."/>
            <person name="Sato Y."/>
            <person name="Wilson G."/>
            <person name="Kumar K."/>
            <person name="McCouch S."/>
            <person name="Juretic N."/>
            <person name="Hoen D."/>
            <person name="Wright S."/>
            <person name="Bruskiewich R."/>
            <person name="Bureau T."/>
            <person name="Miyao A."/>
            <person name="Hirochika H."/>
            <person name="Nishikawa T."/>
            <person name="Kadowaki K."/>
            <person name="Sugiura M."/>
            <person name="Burr B."/>
            <person name="Sasaki T."/>
        </authorList>
    </citation>
    <scope>NUCLEOTIDE SEQUENCE [LARGE SCALE GENOMIC DNA]</scope>
    <source>
        <strain evidence="3">cv. Nipponbare</strain>
    </source>
</reference>
<dbReference type="Proteomes" id="UP000059680">
    <property type="component" value="Chromosome 8"/>
</dbReference>
<feature type="compositionally biased region" description="Polar residues" evidence="1">
    <location>
        <begin position="1"/>
        <end position="11"/>
    </location>
</feature>
<evidence type="ECO:0000313" key="3">
    <source>
        <dbReference type="Proteomes" id="UP000059680"/>
    </source>
</evidence>
<proteinExistence type="predicted"/>
<organism evidence="2 3">
    <name type="scientific">Oryza sativa subsp. japonica</name>
    <name type="common">Rice</name>
    <dbReference type="NCBI Taxonomy" id="39947"/>
    <lineage>
        <taxon>Eukaryota</taxon>
        <taxon>Viridiplantae</taxon>
        <taxon>Streptophyta</taxon>
        <taxon>Embryophyta</taxon>
        <taxon>Tracheophyta</taxon>
        <taxon>Spermatophyta</taxon>
        <taxon>Magnoliopsida</taxon>
        <taxon>Liliopsida</taxon>
        <taxon>Poales</taxon>
        <taxon>Poaceae</taxon>
        <taxon>BOP clade</taxon>
        <taxon>Oryzoideae</taxon>
        <taxon>Oryzeae</taxon>
        <taxon>Oryzinae</taxon>
        <taxon>Oryza</taxon>
        <taxon>Oryza sativa</taxon>
    </lineage>
</organism>
<dbReference type="EMBL" id="AP014964">
    <property type="protein sequence ID" value="BAT05277.1"/>
    <property type="molecule type" value="Genomic_DNA"/>
</dbReference>